<sequence length="36" mass="4406">MDNQPYTWQAEIQNIDLPRPDFIKDFSIQLFKDQFC</sequence>
<keyword evidence="2" id="KW-1185">Reference proteome</keyword>
<dbReference type="AlphaFoldDB" id="A0A8S1TC56"/>
<evidence type="ECO:0000313" key="1">
    <source>
        <dbReference type="EMBL" id="CAD8150795.1"/>
    </source>
</evidence>
<proteinExistence type="predicted"/>
<organism evidence="1 2">
    <name type="scientific">Paramecium octaurelia</name>
    <dbReference type="NCBI Taxonomy" id="43137"/>
    <lineage>
        <taxon>Eukaryota</taxon>
        <taxon>Sar</taxon>
        <taxon>Alveolata</taxon>
        <taxon>Ciliophora</taxon>
        <taxon>Intramacronucleata</taxon>
        <taxon>Oligohymenophorea</taxon>
        <taxon>Peniculida</taxon>
        <taxon>Parameciidae</taxon>
        <taxon>Paramecium</taxon>
    </lineage>
</organism>
<dbReference type="EMBL" id="CAJJDP010000024">
    <property type="protein sequence ID" value="CAD8150795.1"/>
    <property type="molecule type" value="Genomic_DNA"/>
</dbReference>
<gene>
    <name evidence="1" type="ORF">POCTA_138.1.T0240139</name>
</gene>
<comment type="caution">
    <text evidence="1">The sequence shown here is derived from an EMBL/GenBank/DDBJ whole genome shotgun (WGS) entry which is preliminary data.</text>
</comment>
<name>A0A8S1TC56_PAROT</name>
<accession>A0A8S1TC56</accession>
<protein>
    <submittedName>
        <fullName evidence="1">Uncharacterized protein</fullName>
    </submittedName>
</protein>
<reference evidence="1" key="1">
    <citation type="submission" date="2021-01" db="EMBL/GenBank/DDBJ databases">
        <authorList>
            <consortium name="Genoscope - CEA"/>
            <person name="William W."/>
        </authorList>
    </citation>
    <scope>NUCLEOTIDE SEQUENCE</scope>
</reference>
<evidence type="ECO:0000313" key="2">
    <source>
        <dbReference type="Proteomes" id="UP000683925"/>
    </source>
</evidence>
<dbReference type="Proteomes" id="UP000683925">
    <property type="component" value="Unassembled WGS sequence"/>
</dbReference>